<evidence type="ECO:0000313" key="1">
    <source>
        <dbReference type="EMBL" id="MEJ8845664.1"/>
    </source>
</evidence>
<dbReference type="Pfam" id="PF11142">
    <property type="entry name" value="DUF2917"/>
    <property type="match status" value="1"/>
</dbReference>
<sequence length="83" mass="9047">MKPNDLPHDALAVIYRRPRRIEPTHETVCVACQSGTAWITIEGQLDDVILVAGDLHCVQPGQKALLAGMPECRVVIDAGGRMQ</sequence>
<protein>
    <submittedName>
        <fullName evidence="1">DUF2917 domain-containing protein</fullName>
    </submittedName>
</protein>
<proteinExistence type="predicted"/>
<reference evidence="1 2" key="1">
    <citation type="submission" date="2024-03" db="EMBL/GenBank/DDBJ databases">
        <title>Novel species of the genus Variovorax.</title>
        <authorList>
            <person name="Liu Q."/>
            <person name="Xin Y.-H."/>
        </authorList>
    </citation>
    <scope>NUCLEOTIDE SEQUENCE [LARGE SCALE GENOMIC DNA]</scope>
    <source>
        <strain evidence="1 2">KACC 18900</strain>
    </source>
</reference>
<organism evidence="1 2">
    <name type="scientific">Variovorax rhizosphaerae</name>
    <dbReference type="NCBI Taxonomy" id="1836200"/>
    <lineage>
        <taxon>Bacteria</taxon>
        <taxon>Pseudomonadati</taxon>
        <taxon>Pseudomonadota</taxon>
        <taxon>Betaproteobacteria</taxon>
        <taxon>Burkholderiales</taxon>
        <taxon>Comamonadaceae</taxon>
        <taxon>Variovorax</taxon>
    </lineage>
</organism>
<comment type="caution">
    <text evidence="1">The sequence shown here is derived from an EMBL/GenBank/DDBJ whole genome shotgun (WGS) entry which is preliminary data.</text>
</comment>
<dbReference type="RefSeq" id="WP_340340819.1">
    <property type="nucleotide sequence ID" value="NZ_JBBKZT010000001.1"/>
</dbReference>
<dbReference type="Proteomes" id="UP001385892">
    <property type="component" value="Unassembled WGS sequence"/>
</dbReference>
<dbReference type="EMBL" id="JBBKZT010000001">
    <property type="protein sequence ID" value="MEJ8845664.1"/>
    <property type="molecule type" value="Genomic_DNA"/>
</dbReference>
<accession>A0ABU8WE31</accession>
<gene>
    <name evidence="1" type="ORF">WKW82_03350</name>
</gene>
<dbReference type="InterPro" id="IPR021317">
    <property type="entry name" value="DUF2917"/>
</dbReference>
<keyword evidence="2" id="KW-1185">Reference proteome</keyword>
<evidence type="ECO:0000313" key="2">
    <source>
        <dbReference type="Proteomes" id="UP001385892"/>
    </source>
</evidence>
<name>A0ABU8WE31_9BURK</name>